<evidence type="ECO:0000313" key="2">
    <source>
        <dbReference type="Proteomes" id="UP000255103"/>
    </source>
</evidence>
<evidence type="ECO:0000313" key="1">
    <source>
        <dbReference type="EMBL" id="STP11422.1"/>
    </source>
</evidence>
<reference evidence="1 2" key="1">
    <citation type="submission" date="2018-06" db="EMBL/GenBank/DDBJ databases">
        <authorList>
            <consortium name="Pathogen Informatics"/>
            <person name="Doyle S."/>
        </authorList>
    </citation>
    <scope>NUCLEOTIDE SEQUENCE [LARGE SCALE GENOMIC DNA]</scope>
    <source>
        <strain evidence="1 2">NCTC12219</strain>
    </source>
</reference>
<name>A0A377JW50_9HELI</name>
<protein>
    <submittedName>
        <fullName evidence="1">Uncharacterized protein</fullName>
    </submittedName>
</protein>
<accession>A0A377JW50</accession>
<organism evidence="1 2">
    <name type="scientific">Helicobacter cinaedi</name>
    <dbReference type="NCBI Taxonomy" id="213"/>
    <lineage>
        <taxon>Bacteria</taxon>
        <taxon>Pseudomonadati</taxon>
        <taxon>Campylobacterota</taxon>
        <taxon>Epsilonproteobacteria</taxon>
        <taxon>Campylobacterales</taxon>
        <taxon>Helicobacteraceae</taxon>
        <taxon>Helicobacter</taxon>
    </lineage>
</organism>
<dbReference type="EMBL" id="UGHX01000001">
    <property type="protein sequence ID" value="STP11422.1"/>
    <property type="molecule type" value="Genomic_DNA"/>
</dbReference>
<dbReference type="Proteomes" id="UP000255103">
    <property type="component" value="Unassembled WGS sequence"/>
</dbReference>
<sequence length="72" mass="8262">MNETLSTDTLNTDIFTQRLEEKSRLLQQCQQSKSFSSCSKCESFLACETRQEYVKAVYESMSKGQQGGFDFN</sequence>
<proteinExistence type="predicted"/>
<dbReference type="RefSeq" id="WP_115722026.1">
    <property type="nucleotide sequence ID" value="NZ_UGHX01000001.1"/>
</dbReference>
<dbReference type="AlphaFoldDB" id="A0A377JW50"/>
<gene>
    <name evidence="1" type="ORF">NCTC12219_01312</name>
</gene>